<dbReference type="InterPro" id="IPR019734">
    <property type="entry name" value="TPR_rpt"/>
</dbReference>
<dbReference type="SUPFAM" id="SSF48452">
    <property type="entry name" value="TPR-like"/>
    <property type="match status" value="1"/>
</dbReference>
<accession>A0A7W2AQ56</accession>
<evidence type="ECO:0000313" key="3">
    <source>
        <dbReference type="Proteomes" id="UP000538292"/>
    </source>
</evidence>
<organism evidence="2 3">
    <name type="scientific">Thermoactinomyces mirandus</name>
    <dbReference type="NCBI Taxonomy" id="2756294"/>
    <lineage>
        <taxon>Bacteria</taxon>
        <taxon>Bacillati</taxon>
        <taxon>Bacillota</taxon>
        <taxon>Bacilli</taxon>
        <taxon>Bacillales</taxon>
        <taxon>Thermoactinomycetaceae</taxon>
        <taxon>Thermoactinomyces</taxon>
    </lineage>
</organism>
<name>A0A7W2AQ56_9BACL</name>
<dbReference type="Gene3D" id="1.25.40.10">
    <property type="entry name" value="Tetratricopeptide repeat domain"/>
    <property type="match status" value="1"/>
</dbReference>
<dbReference type="SMART" id="SM00028">
    <property type="entry name" value="TPR"/>
    <property type="match status" value="2"/>
</dbReference>
<dbReference type="RefSeq" id="WP_181738476.1">
    <property type="nucleotide sequence ID" value="NZ_JACEOL010000014.1"/>
</dbReference>
<dbReference type="InterPro" id="IPR011990">
    <property type="entry name" value="TPR-like_helical_dom_sf"/>
</dbReference>
<evidence type="ECO:0000313" key="2">
    <source>
        <dbReference type="EMBL" id="MBA4601639.1"/>
    </source>
</evidence>
<comment type="caution">
    <text evidence="2">The sequence shown here is derived from an EMBL/GenBank/DDBJ whole genome shotgun (WGS) entry which is preliminary data.</text>
</comment>
<dbReference type="EMBL" id="JACEOL010000014">
    <property type="protein sequence ID" value="MBA4601639.1"/>
    <property type="molecule type" value="Genomic_DNA"/>
</dbReference>
<dbReference type="PROSITE" id="PS50005">
    <property type="entry name" value="TPR"/>
    <property type="match status" value="1"/>
</dbReference>
<reference evidence="2 3" key="1">
    <citation type="submission" date="2020-07" db="EMBL/GenBank/DDBJ databases">
        <title>Thermoactinomyces phylogeny.</title>
        <authorList>
            <person name="Dunlap C."/>
        </authorList>
    </citation>
    <scope>NUCLEOTIDE SEQUENCE [LARGE SCALE GENOMIC DNA]</scope>
    <source>
        <strain evidence="2 3">AMNI-1</strain>
    </source>
</reference>
<gene>
    <name evidence="2" type="ORF">H2C83_04750</name>
</gene>
<dbReference type="Proteomes" id="UP000538292">
    <property type="component" value="Unassembled WGS sequence"/>
</dbReference>
<proteinExistence type="predicted"/>
<keyword evidence="3" id="KW-1185">Reference proteome</keyword>
<dbReference type="Pfam" id="PF13424">
    <property type="entry name" value="TPR_12"/>
    <property type="match status" value="1"/>
</dbReference>
<keyword evidence="1" id="KW-0802">TPR repeat</keyword>
<dbReference type="AlphaFoldDB" id="A0A7W2AQ56"/>
<evidence type="ECO:0000256" key="1">
    <source>
        <dbReference type="PROSITE-ProRule" id="PRU00339"/>
    </source>
</evidence>
<sequence length="126" mass="14620">MDALTYLAIIHAHEKNWGNAEECITNALKIAQNISQLYRLSKVFIVGGNIYLAQDKFEEAVHYYQEAERVSEKSGHKQRQHTALLQLTNLYAKMGLKSEWNTYANKLFNIQQELNLQSEDEIYVIN</sequence>
<feature type="repeat" description="TPR" evidence="1">
    <location>
        <begin position="41"/>
        <end position="74"/>
    </location>
</feature>
<protein>
    <submittedName>
        <fullName evidence="2">Tetratricopeptide repeat protein</fullName>
    </submittedName>
</protein>